<reference evidence="10" key="1">
    <citation type="journal article" date="2017" name="Ticks Tick Borne Dis.">
        <title>An insight into the sialome of Hyalomma excavatum.</title>
        <authorList>
            <person name="Ribeiro J.M."/>
            <person name="Slovak M."/>
            <person name="Francischetti I.M."/>
        </authorList>
    </citation>
    <scope>NUCLEOTIDE SEQUENCE</scope>
    <source>
        <strain evidence="10">Samish</strain>
        <tissue evidence="10">Salivary glands</tissue>
    </source>
</reference>
<evidence type="ECO:0000313" key="10">
    <source>
        <dbReference type="EMBL" id="JAP67601.1"/>
    </source>
</evidence>
<evidence type="ECO:0000256" key="4">
    <source>
        <dbReference type="ARBA" id="ARBA00021520"/>
    </source>
</evidence>
<dbReference type="InterPro" id="IPR025876">
    <property type="entry name" value="TRAPPC11_C"/>
</dbReference>
<dbReference type="PANTHER" id="PTHR14374:SF0">
    <property type="entry name" value="TRAFFICKING PROTEIN PARTICLE COMPLEX SUBUNIT 11"/>
    <property type="match status" value="1"/>
</dbReference>
<comment type="function">
    <text evidence="1">Involved in endoplasmic reticulum to Golgi apparatus trafficking at a very early stage.</text>
</comment>
<feature type="domain" description="Trafficking protein particle complex subunit 11" evidence="8">
    <location>
        <begin position="264"/>
        <end position="520"/>
    </location>
</feature>
<evidence type="ECO:0000259" key="8">
    <source>
        <dbReference type="Pfam" id="PF11817"/>
    </source>
</evidence>
<comment type="subcellular location">
    <subcellularLocation>
        <location evidence="2">Golgi apparatus</location>
        <location evidence="2">cis-Golgi network</location>
    </subcellularLocation>
</comment>
<sequence>MKPLDIGEVPEELKTRPKAFVAFIGLEPQANNIHAAIWDAFSNNRGPDRSPLNFVILPEKHVFPKPKPKHPSYEWYEERGLLKSNWLHKHLAEVPAVAILFFDMDWDDPNWADKRSDCSAKIRALRASLQGRNTKVALVLVQNNLSIPVGDNVLATERAHALCNACELPPKALFVLPYSDHLFGFILRLETAFLEITQAYYLNECKRVRAHKDFANKNTHQQLQIRHQFKIAFLHELKQDPGVAIRHYKQAYIDLMEVKTTDANILEVKTVAGILNYKMCQLAFMQNIPLDAIHQFRRHVDLFKERIGNPRLAFEHSAWLSKQFSHFGDLFEEAVSFGLTAIQTQHPGFYYQQAANHALGRKEQAARLCKDVTSPPEVNMLEGEDSLEFYGQRPWQAKAQGRNEALDPHMEDLGIQALQYREKTEVDHSGLVVPLLSSAVAQFKKYRCPRMKRHLMVQIAEEYYSSADYDKALSILTHVLWDYRAERWRPLVSNILTTALKCAYLSASIPAFLMLGLEFTSSWILGTQEEKSSIQTSVFNVIEGNHPVAFPGMSQTCMAVADAAWKQALSYQPREPLQNLDMDHIIQSVECKVQFGHSAFYADQRVCLKVFIRSNCPLPIKASGLKVHFNNQHYNNFCVVEDGDPAAAIGSLHLVPRRTQSFSFAFLPRSCDINSDIQVCSVHLRLGSPLSAESSTGLTLAWNWEWPPSNSGSNGARSGLAWDPIPRKPFGHGEEVAFHQLPQMATTRIHPRRPQVSLVLDHKPPVLLHEFYQLAITIVSEEVAPLTDVSLSIGLVDDLDPSYYSTTHFTCEPTPTVPKQTASKIRGFHIEDIPAGGRKKQTVLLRNSEVGTRRVFVKVEYKTEVEVDSRVLCCSCCREIFLDLECIEPFTFSARLLNLKFEPVEVVRAEEQFVVQVDMESCCPLPLELISGTVRLSPHVNTVDKEFHSLIEGVKLNNGEVARDLLCVVAPNPVDVPSCLGQYTLQWKREGAPATATHTVALPAAPVQACPLLLELVAPAHGRVRTPLTISYLLHNRTLLVQDVELVMDSSDAFMYSGNKLLHFRILPRECQTLTYNLYPLLPGYVPLPRMHLVLGPGTAAASTLDSLLNEMLPSHIFIMPQAKTLTPSEVMGMS</sequence>
<evidence type="ECO:0000256" key="7">
    <source>
        <dbReference type="ARBA" id="ARBA00023034"/>
    </source>
</evidence>
<comment type="similarity">
    <text evidence="3">Belongs to the TRAPPC11 family.</text>
</comment>
<evidence type="ECO:0000256" key="6">
    <source>
        <dbReference type="ARBA" id="ARBA00022892"/>
    </source>
</evidence>
<name>A0A131XPW0_9ACAR</name>
<feature type="domain" description="Trafficking protein particle complex subunit 11 C-terminal" evidence="9">
    <location>
        <begin position="1041"/>
        <end position="1091"/>
    </location>
</feature>
<dbReference type="PANTHER" id="PTHR14374">
    <property type="entry name" value="FOIE GRAS"/>
    <property type="match status" value="1"/>
</dbReference>
<keyword evidence="6" id="KW-0931">ER-Golgi transport</keyword>
<keyword evidence="7" id="KW-0333">Golgi apparatus</keyword>
<organism evidence="10">
    <name type="scientific">Hyalomma excavatum</name>
    <dbReference type="NCBI Taxonomy" id="257692"/>
    <lineage>
        <taxon>Eukaryota</taxon>
        <taxon>Metazoa</taxon>
        <taxon>Ecdysozoa</taxon>
        <taxon>Arthropoda</taxon>
        <taxon>Chelicerata</taxon>
        <taxon>Arachnida</taxon>
        <taxon>Acari</taxon>
        <taxon>Parasitiformes</taxon>
        <taxon>Ixodida</taxon>
        <taxon>Ixodoidea</taxon>
        <taxon>Ixodidae</taxon>
        <taxon>Hyalomminae</taxon>
        <taxon>Hyalomma</taxon>
    </lineage>
</organism>
<proteinExistence type="evidence at transcript level"/>
<dbReference type="AlphaFoldDB" id="A0A131XPW0"/>
<dbReference type="GO" id="GO:0005794">
    <property type="term" value="C:Golgi apparatus"/>
    <property type="evidence" value="ECO:0007669"/>
    <property type="project" value="UniProtKB-SubCell"/>
</dbReference>
<evidence type="ECO:0000259" key="9">
    <source>
        <dbReference type="Pfam" id="PF12742"/>
    </source>
</evidence>
<evidence type="ECO:0000256" key="5">
    <source>
        <dbReference type="ARBA" id="ARBA00022448"/>
    </source>
</evidence>
<dbReference type="EMBL" id="GEFH01000980">
    <property type="protein sequence ID" value="JAP67601.1"/>
    <property type="molecule type" value="mRNA"/>
</dbReference>
<evidence type="ECO:0000256" key="3">
    <source>
        <dbReference type="ARBA" id="ARBA00007051"/>
    </source>
</evidence>
<dbReference type="Pfam" id="PF11817">
    <property type="entry name" value="Foie-gras_1"/>
    <property type="match status" value="1"/>
</dbReference>
<accession>A0A131XPW0</accession>
<keyword evidence="5" id="KW-0813">Transport</keyword>
<evidence type="ECO:0000256" key="1">
    <source>
        <dbReference type="ARBA" id="ARBA00001995"/>
    </source>
</evidence>
<evidence type="ECO:0000256" key="2">
    <source>
        <dbReference type="ARBA" id="ARBA00004222"/>
    </source>
</evidence>
<dbReference type="Pfam" id="PF12742">
    <property type="entry name" value="Gryzun-like"/>
    <property type="match status" value="1"/>
</dbReference>
<protein>
    <recommendedName>
        <fullName evidence="4">Trafficking protein particle complex subunit 11</fullName>
    </recommendedName>
</protein>
<dbReference type="InterPro" id="IPR021773">
    <property type="entry name" value="TPC11"/>
</dbReference>
<dbReference type="GO" id="GO:0016192">
    <property type="term" value="P:vesicle-mediated transport"/>
    <property type="evidence" value="ECO:0007669"/>
    <property type="project" value="UniProtKB-KW"/>
</dbReference>